<sequence>MVKVVADARIQSSSSSRRSRRAHLVNSPQWPDVLPILFLPPNSSSHMTSMAQDAIHKGWIILRTPRLLSGLPVFKDMLRIAEHKAADHMASFIGYANANILFDVNLTPTSLTIQKLRKRVFTTVFLIGRKAEVNVSQVTDQVTCLGCLAQIRNDGTIFSSGQD</sequence>
<protein>
    <submittedName>
        <fullName evidence="1">Uncharacterized protein</fullName>
    </submittedName>
</protein>
<comment type="caution">
    <text evidence="1">The sequence shown here is derived from an EMBL/GenBank/DDBJ whole genome shotgun (WGS) entry which is preliminary data.</text>
</comment>
<evidence type="ECO:0000313" key="1">
    <source>
        <dbReference type="EMBL" id="KAK2157351.1"/>
    </source>
</evidence>
<gene>
    <name evidence="1" type="ORF">LSH36_193g09020</name>
</gene>
<name>A0AAD9JQE5_9ANNE</name>
<reference evidence="1" key="1">
    <citation type="journal article" date="2023" name="Mol. Biol. Evol.">
        <title>Third-Generation Sequencing Reveals the Adaptive Role of the Epigenome in Three Deep-Sea Polychaetes.</title>
        <authorList>
            <person name="Perez M."/>
            <person name="Aroh O."/>
            <person name="Sun Y."/>
            <person name="Lan Y."/>
            <person name="Juniper S.K."/>
            <person name="Young C.R."/>
            <person name="Angers B."/>
            <person name="Qian P.Y."/>
        </authorList>
    </citation>
    <scope>NUCLEOTIDE SEQUENCE</scope>
    <source>
        <strain evidence="1">P08H-3</strain>
    </source>
</reference>
<dbReference type="EMBL" id="JAODUP010000193">
    <property type="protein sequence ID" value="KAK2157351.1"/>
    <property type="molecule type" value="Genomic_DNA"/>
</dbReference>
<proteinExistence type="predicted"/>
<accession>A0AAD9JQE5</accession>
<dbReference type="Proteomes" id="UP001208570">
    <property type="component" value="Unassembled WGS sequence"/>
</dbReference>
<evidence type="ECO:0000313" key="2">
    <source>
        <dbReference type="Proteomes" id="UP001208570"/>
    </source>
</evidence>
<keyword evidence="2" id="KW-1185">Reference proteome</keyword>
<organism evidence="1 2">
    <name type="scientific">Paralvinella palmiformis</name>
    <dbReference type="NCBI Taxonomy" id="53620"/>
    <lineage>
        <taxon>Eukaryota</taxon>
        <taxon>Metazoa</taxon>
        <taxon>Spiralia</taxon>
        <taxon>Lophotrochozoa</taxon>
        <taxon>Annelida</taxon>
        <taxon>Polychaeta</taxon>
        <taxon>Sedentaria</taxon>
        <taxon>Canalipalpata</taxon>
        <taxon>Terebellida</taxon>
        <taxon>Terebelliformia</taxon>
        <taxon>Alvinellidae</taxon>
        <taxon>Paralvinella</taxon>
    </lineage>
</organism>
<dbReference type="AlphaFoldDB" id="A0AAD9JQE5"/>